<evidence type="ECO:0000256" key="2">
    <source>
        <dbReference type="ARBA" id="ARBA00006706"/>
    </source>
</evidence>
<comment type="caution">
    <text evidence="8">The sequence shown here is derived from an EMBL/GenBank/DDBJ whole genome shotgun (WGS) entry which is preliminary data.</text>
</comment>
<dbReference type="PROSITE" id="PS00723">
    <property type="entry name" value="POLYPRENYL_SYNTHASE_1"/>
    <property type="match status" value="1"/>
</dbReference>
<evidence type="ECO:0000256" key="6">
    <source>
        <dbReference type="ARBA" id="ARBA00023229"/>
    </source>
</evidence>
<keyword evidence="5" id="KW-0460">Magnesium</keyword>
<dbReference type="SUPFAM" id="SSF48576">
    <property type="entry name" value="Terpenoid synthases"/>
    <property type="match status" value="1"/>
</dbReference>
<dbReference type="CDD" id="cd00685">
    <property type="entry name" value="Trans_IPPS_HT"/>
    <property type="match status" value="1"/>
</dbReference>
<keyword evidence="4" id="KW-0479">Metal-binding</keyword>
<dbReference type="PANTHER" id="PTHR43281">
    <property type="entry name" value="FARNESYL DIPHOSPHATE SYNTHASE"/>
    <property type="match status" value="1"/>
</dbReference>
<evidence type="ECO:0000313" key="9">
    <source>
        <dbReference type="Proteomes" id="UP001227964"/>
    </source>
</evidence>
<dbReference type="InterPro" id="IPR000092">
    <property type="entry name" value="Polyprenyl_synt"/>
</dbReference>
<evidence type="ECO:0000256" key="3">
    <source>
        <dbReference type="ARBA" id="ARBA00022679"/>
    </source>
</evidence>
<proteinExistence type="inferred from homology"/>
<protein>
    <submittedName>
        <fullName evidence="8">Polyprenyl synthetase family protein</fullName>
    </submittedName>
</protein>
<dbReference type="NCBIfam" id="NF045485">
    <property type="entry name" value="FPPsyn"/>
    <property type="match status" value="1"/>
</dbReference>
<evidence type="ECO:0000256" key="1">
    <source>
        <dbReference type="ARBA" id="ARBA00001946"/>
    </source>
</evidence>
<dbReference type="SFLD" id="SFLDG01017">
    <property type="entry name" value="Polyprenyl_Transferase_Like"/>
    <property type="match status" value="1"/>
</dbReference>
<gene>
    <name evidence="8" type="ORF">QPM17_06235</name>
</gene>
<evidence type="ECO:0000256" key="7">
    <source>
        <dbReference type="RuleBase" id="RU004466"/>
    </source>
</evidence>
<dbReference type="InterPro" id="IPR053378">
    <property type="entry name" value="Prenyl_diphosphate_synthase"/>
</dbReference>
<evidence type="ECO:0000313" key="8">
    <source>
        <dbReference type="EMBL" id="MDL0430713.1"/>
    </source>
</evidence>
<dbReference type="SFLD" id="SFLDS00005">
    <property type="entry name" value="Isoprenoid_Synthase_Type_I"/>
    <property type="match status" value="1"/>
</dbReference>
<comment type="cofactor">
    <cofactor evidence="1">
        <name>Mg(2+)</name>
        <dbReference type="ChEBI" id="CHEBI:18420"/>
    </cofactor>
</comment>
<dbReference type="InterPro" id="IPR033749">
    <property type="entry name" value="Polyprenyl_synt_CS"/>
</dbReference>
<name>A0ABT7IC12_9GAMM</name>
<reference evidence="8 9" key="1">
    <citation type="submission" date="2023-06" db="EMBL/GenBank/DDBJ databases">
        <title>Marinobacter azerbaijanicus a moderately halophilic, isolated from Urmia Lake in Azerbaijan region of Iran.</title>
        <authorList>
            <person name="Sanchez-Porro C."/>
            <person name="Aghdam E.M."/>
            <person name="Saheb S.M."/>
            <person name="Tarhriz V."/>
            <person name="Kazemi E."/>
            <person name="Ammozegar M.A."/>
            <person name="Ventosa A."/>
            <person name="Hejazi M.S."/>
        </authorList>
    </citation>
    <scope>NUCLEOTIDE SEQUENCE [LARGE SCALE GENOMIC DNA]</scope>
    <source>
        <strain evidence="8 9">TBZ242</strain>
    </source>
</reference>
<dbReference type="EMBL" id="JASSVS010000002">
    <property type="protein sequence ID" value="MDL0430713.1"/>
    <property type="molecule type" value="Genomic_DNA"/>
</dbReference>
<dbReference type="Proteomes" id="UP001227964">
    <property type="component" value="Unassembled WGS sequence"/>
</dbReference>
<evidence type="ECO:0000256" key="5">
    <source>
        <dbReference type="ARBA" id="ARBA00022842"/>
    </source>
</evidence>
<keyword evidence="6" id="KW-0414">Isoprene biosynthesis</keyword>
<sequence length="299" mass="31929">MSTPKTRLTTFLEKCRNRIDADLEKQLSTSGNGSDRLQQAMRYSVLGGGKRIRPALCLAAAAAVGQDEESAIVPACCLELIHAYSLIHDDLPAMDDDELRRGRATTHIAFDEATAILAGDALQTLAFGLLAEAPWLDNHTRLAMIRELASASGHLGMVGGQAIDLESVGRSLTIEQLEKMHRHKTGALIAASVRLGALTAPNVTENQLHALTIYSQTLGLAFQVQDDLLDVEGDTTVIGKPQGSDVARAKPTYPSLLGTAGARDYLSQLLDASLASLEGFGTEGDILRDMAGYVVARTH</sequence>
<organism evidence="8 9">
    <name type="scientific">Marinobacter azerbaijanicus</name>
    <dbReference type="NCBI Taxonomy" id="3050455"/>
    <lineage>
        <taxon>Bacteria</taxon>
        <taxon>Pseudomonadati</taxon>
        <taxon>Pseudomonadota</taxon>
        <taxon>Gammaproteobacteria</taxon>
        <taxon>Pseudomonadales</taxon>
        <taxon>Marinobacteraceae</taxon>
        <taxon>Marinobacter</taxon>
    </lineage>
</organism>
<evidence type="ECO:0000256" key="4">
    <source>
        <dbReference type="ARBA" id="ARBA00022723"/>
    </source>
</evidence>
<comment type="similarity">
    <text evidence="2 7">Belongs to the FPP/GGPP synthase family.</text>
</comment>
<dbReference type="Gene3D" id="1.10.600.10">
    <property type="entry name" value="Farnesyl Diphosphate Synthase"/>
    <property type="match status" value="1"/>
</dbReference>
<dbReference type="RefSeq" id="WP_285389709.1">
    <property type="nucleotide sequence ID" value="NZ_JASSVS010000002.1"/>
</dbReference>
<dbReference type="PROSITE" id="PS00444">
    <property type="entry name" value="POLYPRENYL_SYNTHASE_2"/>
    <property type="match status" value="1"/>
</dbReference>
<accession>A0ABT7IC12</accession>
<dbReference type="InterPro" id="IPR008949">
    <property type="entry name" value="Isoprenoid_synthase_dom_sf"/>
</dbReference>
<keyword evidence="9" id="KW-1185">Reference proteome</keyword>
<dbReference type="PANTHER" id="PTHR43281:SF1">
    <property type="entry name" value="FARNESYL DIPHOSPHATE SYNTHASE"/>
    <property type="match status" value="1"/>
</dbReference>
<dbReference type="Pfam" id="PF00348">
    <property type="entry name" value="polyprenyl_synt"/>
    <property type="match status" value="1"/>
</dbReference>
<keyword evidence="3 7" id="KW-0808">Transferase</keyword>